<evidence type="ECO:0000256" key="1">
    <source>
        <dbReference type="SAM" id="MobiDB-lite"/>
    </source>
</evidence>
<keyword evidence="3" id="KW-0378">Hydrolase</keyword>
<accession>A0A6C0P0I8</accession>
<gene>
    <name evidence="3" type="ORF">GZH47_15000</name>
</gene>
<dbReference type="GO" id="GO:0004534">
    <property type="term" value="F:5'-3' RNA exonuclease activity"/>
    <property type="evidence" value="ECO:0007669"/>
    <property type="project" value="TreeGrafter"/>
</dbReference>
<dbReference type="Proteomes" id="UP000479114">
    <property type="component" value="Chromosome"/>
</dbReference>
<dbReference type="Gene3D" id="3.20.20.140">
    <property type="entry name" value="Metal-dependent hydrolases"/>
    <property type="match status" value="1"/>
</dbReference>
<evidence type="ECO:0000313" key="4">
    <source>
        <dbReference type="Proteomes" id="UP000479114"/>
    </source>
</evidence>
<feature type="domain" description="Polymerase/histidinol phosphatase N-terminal" evidence="2">
    <location>
        <begin position="153"/>
        <end position="216"/>
    </location>
</feature>
<dbReference type="CDD" id="cd07432">
    <property type="entry name" value="PHP_HisPPase"/>
    <property type="match status" value="1"/>
</dbReference>
<evidence type="ECO:0000313" key="3">
    <source>
        <dbReference type="EMBL" id="QHW31988.1"/>
    </source>
</evidence>
<dbReference type="InterPro" id="IPR016195">
    <property type="entry name" value="Pol/histidinol_Pase-like"/>
</dbReference>
<dbReference type="RefSeq" id="WP_162640792.1">
    <property type="nucleotide sequence ID" value="NZ_CP048286.1"/>
</dbReference>
<name>A0A6C0P0I8_9BACL</name>
<dbReference type="NCBIfam" id="NF038032">
    <property type="entry name" value="CehA_McbA_metalo"/>
    <property type="match status" value="1"/>
</dbReference>
<reference evidence="3 4" key="1">
    <citation type="submission" date="2020-02" db="EMBL/GenBank/DDBJ databases">
        <title>Paenibacillus sp. nov., isolated from rhizosphere soil of tomato.</title>
        <authorList>
            <person name="Weon H.-Y."/>
            <person name="Lee S.A."/>
        </authorList>
    </citation>
    <scope>NUCLEOTIDE SEQUENCE [LARGE SCALE GENOMIC DNA]</scope>
    <source>
        <strain evidence="3 4">14171R-81</strain>
    </source>
</reference>
<proteinExistence type="predicted"/>
<dbReference type="AlphaFoldDB" id="A0A6C0P0I8"/>
<organism evidence="3 4">
    <name type="scientific">Paenibacillus rhizovicinus</name>
    <dbReference type="NCBI Taxonomy" id="2704463"/>
    <lineage>
        <taxon>Bacteria</taxon>
        <taxon>Bacillati</taxon>
        <taxon>Bacillota</taxon>
        <taxon>Bacilli</taxon>
        <taxon>Bacillales</taxon>
        <taxon>Paenibacillaceae</taxon>
        <taxon>Paenibacillus</taxon>
    </lineage>
</organism>
<keyword evidence="4" id="KW-1185">Reference proteome</keyword>
<dbReference type="SMART" id="SM00481">
    <property type="entry name" value="POLIIIAc"/>
    <property type="match status" value="1"/>
</dbReference>
<dbReference type="SUPFAM" id="SSF89550">
    <property type="entry name" value="PHP domain-like"/>
    <property type="match status" value="1"/>
</dbReference>
<dbReference type="InterPro" id="IPR003141">
    <property type="entry name" value="Pol/His_phosphatase_N"/>
</dbReference>
<dbReference type="EMBL" id="CP048286">
    <property type="protein sequence ID" value="QHW31988.1"/>
    <property type="molecule type" value="Genomic_DNA"/>
</dbReference>
<dbReference type="PANTHER" id="PTHR42924:SF3">
    <property type="entry name" value="POLYMERASE_HISTIDINOL PHOSPHATASE N-TERMINAL DOMAIN-CONTAINING PROTEIN"/>
    <property type="match status" value="1"/>
</dbReference>
<sequence length="527" mass="56912">MEAGMHGKEAAVGSAADGVAEGRTASGKTCGKRRLVLRRWIGKDEERTYLEVPFQLEGEVERIDVAYRYERGGVEETVVDIGLRAPERIVGWSGGDREAFFVGLEKATPGYRCGPIAQGEWAVLLGAYKIPAGGAEVVVEVELSLRRGRWMKGDLHMHSVHSDGRYTVEQAKESCRERGLEFMALTDHNTSSQNLAALAPDEQLLLVPGVELTSYFGHANAFGAPDALRDFRVVTAEQADGVLIEAQARGAFVSLNHPFCPACPWELGFDAPYDAVEVWNGPWRALNERAVAWWHGQLAQGRRLVALGGSDTHRVDRFVKHGRPTASVWTESDTVAGLLDGIRRGRVVLSFDPDETCMNLVSGEYGVGDIIPAEEAVSGVPLKIDVCGAKGDRISLWSDRGIEAVWDIGGADSGERREWERFAAEDGEWAVQREIAAILAIEAEADAADACGGQGRADGTSAAAAAAAPAPQTADASNGRARISFQGAANRLFYRLEARRHADGLNVSVMTCMTNPIYIGRAEEPGV</sequence>
<evidence type="ECO:0000259" key="2">
    <source>
        <dbReference type="SMART" id="SM00481"/>
    </source>
</evidence>
<dbReference type="PANTHER" id="PTHR42924">
    <property type="entry name" value="EXONUCLEASE"/>
    <property type="match status" value="1"/>
</dbReference>
<protein>
    <submittedName>
        <fullName evidence="3">CehA/McbA family metallohydrolase</fullName>
    </submittedName>
</protein>
<dbReference type="InterPro" id="IPR052018">
    <property type="entry name" value="PHP_domain"/>
</dbReference>
<feature type="region of interest" description="Disordered" evidence="1">
    <location>
        <begin position="1"/>
        <end position="26"/>
    </location>
</feature>
<dbReference type="KEGG" id="prz:GZH47_15000"/>
<dbReference type="GO" id="GO:0035312">
    <property type="term" value="F:5'-3' DNA exonuclease activity"/>
    <property type="evidence" value="ECO:0007669"/>
    <property type="project" value="TreeGrafter"/>
</dbReference>